<evidence type="ECO:0000313" key="6">
    <source>
        <dbReference type="Proteomes" id="UP001189429"/>
    </source>
</evidence>
<keyword evidence="6" id="KW-1185">Reference proteome</keyword>
<dbReference type="PRINTS" id="PR00633">
    <property type="entry name" value="RCCNDNSATION"/>
</dbReference>
<sequence>MAWQVVQRRRGPRRAGGAELAAEVLRSLFSGGGGRAAGAGGGGDAKKHPPHRAAWRCTCGAPNWEERGSCRRCGAARAGAPARCPPPAPAAERAAERAASGRADWPLLPGTEPRPQAQVPREDSRERVPSPAPGHRGRPPAPEDAAAAAAAQADALEASADQLDSVRLGPAAAQLRRQAADLRKRAAAPAPGRRLDLLEAFVKRAATRASKAAAAVEAAEVSLAEARSQEETLQRELEEGEAKLAQLRAELQTERMDDAPASSPAAAGWAHPARALLQALNTSQLVCPVSGLPPESIAAPVAALHAALGDVEYRVRAARLDEAIEESRARKQPEAEEQEEDGDERFSDDSDLRQRADCHEWKGWEAPEAICKLRSDAGADAGSEAGRPVTWQCGWAGIRVGEVKHPGPPGAGSQLACPNCHGLLRAARPDSTAETCAVHGGPGRGGWLYRCEPCGAAVCRDCAVDAAAPAAASVGLGSAAGADGTQALAAAAPATAPASDAAAAAAAAPAQVLQKLSKRFRELFQRPALFRRQGRRGCATDGADLRHRRLWRWGNTEAGYMRQGEVVEVSKTPTPVEEFQGASSAACGSSHSAVVVDGQLYTCGSNKYSQLGREASDESDSSTFAAVSVPGRVKQVALGAYHSAAVTESGDLWTWGWGGSFWYGAGALGHGSSETMSEPTRVAAFGEQTGERVLQVACGAQHTVVLLESGRLFSTGKGDFGRLGHGSTRDEIEFEEESTTSSRSATRTSDRASRRGS</sequence>
<dbReference type="InterPro" id="IPR051210">
    <property type="entry name" value="Ub_ligase/GEF_domain"/>
</dbReference>
<feature type="repeat" description="RCC1" evidence="2">
    <location>
        <begin position="548"/>
        <end position="598"/>
    </location>
</feature>
<evidence type="ECO:0000256" key="4">
    <source>
        <dbReference type="SAM" id="MobiDB-lite"/>
    </source>
</evidence>
<evidence type="ECO:0008006" key="7">
    <source>
        <dbReference type="Google" id="ProtNLM"/>
    </source>
</evidence>
<protein>
    <recommendedName>
        <fullName evidence="7">RING-type E3 ubiquitin transferase</fullName>
    </recommendedName>
</protein>
<feature type="compositionally biased region" description="Basic and acidic residues" evidence="4">
    <location>
        <begin position="748"/>
        <end position="757"/>
    </location>
</feature>
<feature type="compositionally biased region" description="Basic and acidic residues" evidence="4">
    <location>
        <begin position="719"/>
        <end position="731"/>
    </location>
</feature>
<comment type="caution">
    <text evidence="5">The sequence shown here is derived from an EMBL/GenBank/DDBJ whole genome shotgun (WGS) entry which is preliminary data.</text>
</comment>
<evidence type="ECO:0000313" key="5">
    <source>
        <dbReference type="EMBL" id="CAK0899103.1"/>
    </source>
</evidence>
<feature type="compositionally biased region" description="Gly residues" evidence="4">
    <location>
        <begin position="32"/>
        <end position="43"/>
    </location>
</feature>
<dbReference type="Pfam" id="PF00415">
    <property type="entry name" value="RCC1"/>
    <property type="match status" value="2"/>
</dbReference>
<dbReference type="Proteomes" id="UP001189429">
    <property type="component" value="Unassembled WGS sequence"/>
</dbReference>
<dbReference type="EMBL" id="CAUYUJ010020549">
    <property type="protein sequence ID" value="CAK0899103.1"/>
    <property type="molecule type" value="Genomic_DNA"/>
</dbReference>
<keyword evidence="1" id="KW-0677">Repeat</keyword>
<evidence type="ECO:0000256" key="2">
    <source>
        <dbReference type="PROSITE-ProRule" id="PRU00235"/>
    </source>
</evidence>
<feature type="compositionally biased region" description="Low complexity" evidence="4">
    <location>
        <begin position="143"/>
        <end position="163"/>
    </location>
</feature>
<keyword evidence="3" id="KW-0175">Coiled coil</keyword>
<dbReference type="Gene3D" id="2.130.10.30">
    <property type="entry name" value="Regulator of chromosome condensation 1/beta-lactamase-inhibitor protein II"/>
    <property type="match status" value="1"/>
</dbReference>
<organism evidence="5 6">
    <name type="scientific">Prorocentrum cordatum</name>
    <dbReference type="NCBI Taxonomy" id="2364126"/>
    <lineage>
        <taxon>Eukaryota</taxon>
        <taxon>Sar</taxon>
        <taxon>Alveolata</taxon>
        <taxon>Dinophyceae</taxon>
        <taxon>Prorocentrales</taxon>
        <taxon>Prorocentraceae</taxon>
        <taxon>Prorocentrum</taxon>
    </lineage>
</organism>
<feature type="region of interest" description="Disordered" evidence="4">
    <location>
        <begin position="70"/>
        <end position="163"/>
    </location>
</feature>
<feature type="repeat" description="RCC1" evidence="2">
    <location>
        <begin position="598"/>
        <end position="649"/>
    </location>
</feature>
<feature type="region of interest" description="Disordered" evidence="4">
    <location>
        <begin position="32"/>
        <end position="53"/>
    </location>
</feature>
<accession>A0ABN9XLJ7</accession>
<feature type="region of interest" description="Disordered" evidence="4">
    <location>
        <begin position="325"/>
        <end position="352"/>
    </location>
</feature>
<feature type="compositionally biased region" description="Basic and acidic residues" evidence="4">
    <location>
        <begin position="325"/>
        <end position="334"/>
    </location>
</feature>
<dbReference type="InterPro" id="IPR009091">
    <property type="entry name" value="RCC1/BLIP-II"/>
</dbReference>
<feature type="coiled-coil region" evidence="3">
    <location>
        <begin position="216"/>
        <end position="257"/>
    </location>
</feature>
<evidence type="ECO:0000256" key="3">
    <source>
        <dbReference type="SAM" id="Coils"/>
    </source>
</evidence>
<evidence type="ECO:0000256" key="1">
    <source>
        <dbReference type="ARBA" id="ARBA00022737"/>
    </source>
</evidence>
<feature type="compositionally biased region" description="Low complexity" evidence="4">
    <location>
        <begin position="71"/>
        <end position="82"/>
    </location>
</feature>
<dbReference type="PANTHER" id="PTHR22870">
    <property type="entry name" value="REGULATOR OF CHROMOSOME CONDENSATION"/>
    <property type="match status" value="1"/>
</dbReference>
<dbReference type="SUPFAM" id="SSF50985">
    <property type="entry name" value="RCC1/BLIP-II"/>
    <property type="match status" value="1"/>
</dbReference>
<proteinExistence type="predicted"/>
<name>A0ABN9XLJ7_9DINO</name>
<feature type="repeat" description="RCC1" evidence="2">
    <location>
        <begin position="650"/>
        <end position="709"/>
    </location>
</feature>
<dbReference type="PANTHER" id="PTHR22870:SF466">
    <property type="entry name" value="ANKYRIN REPEAT-CONTAINING PROTEIN"/>
    <property type="match status" value="1"/>
</dbReference>
<reference evidence="5" key="1">
    <citation type="submission" date="2023-10" db="EMBL/GenBank/DDBJ databases">
        <authorList>
            <person name="Chen Y."/>
            <person name="Shah S."/>
            <person name="Dougan E. K."/>
            <person name="Thang M."/>
            <person name="Chan C."/>
        </authorList>
    </citation>
    <scope>NUCLEOTIDE SEQUENCE [LARGE SCALE GENOMIC DNA]</scope>
</reference>
<dbReference type="PROSITE" id="PS00626">
    <property type="entry name" value="RCC1_2"/>
    <property type="match status" value="1"/>
</dbReference>
<feature type="region of interest" description="Disordered" evidence="4">
    <location>
        <begin position="718"/>
        <end position="757"/>
    </location>
</feature>
<dbReference type="PROSITE" id="PS50012">
    <property type="entry name" value="RCC1_3"/>
    <property type="match status" value="3"/>
</dbReference>
<dbReference type="InterPro" id="IPR000408">
    <property type="entry name" value="Reg_chr_condens"/>
</dbReference>
<gene>
    <name evidence="5" type="ORF">PCOR1329_LOCUS76696</name>
</gene>